<reference evidence="2 3" key="1">
    <citation type="submission" date="2022-10" db="EMBL/GenBank/DDBJ databases">
        <title>The complete genomes of actinobacterial strains from the NBC collection.</title>
        <authorList>
            <person name="Joergensen T.S."/>
            <person name="Alvarez Arevalo M."/>
            <person name="Sterndorff E.B."/>
            <person name="Faurdal D."/>
            <person name="Vuksanovic O."/>
            <person name="Mourched A.-S."/>
            <person name="Charusanti P."/>
            <person name="Shaw S."/>
            <person name="Blin K."/>
            <person name="Weber T."/>
        </authorList>
    </citation>
    <scope>NUCLEOTIDE SEQUENCE [LARGE SCALE GENOMIC DNA]</scope>
    <source>
        <strain evidence="2 3">NBC_00017</strain>
    </source>
</reference>
<evidence type="ECO:0000259" key="1">
    <source>
        <dbReference type="Pfam" id="PF26571"/>
    </source>
</evidence>
<dbReference type="Proteomes" id="UP001621512">
    <property type="component" value="Chromosome"/>
</dbReference>
<organism evidence="2 3">
    <name type="scientific">Streptomyces purpurascens</name>
    <dbReference type="NCBI Taxonomy" id="1924"/>
    <lineage>
        <taxon>Bacteria</taxon>
        <taxon>Bacillati</taxon>
        <taxon>Actinomycetota</taxon>
        <taxon>Actinomycetes</taxon>
        <taxon>Kitasatosporales</taxon>
        <taxon>Streptomycetaceae</taxon>
        <taxon>Streptomyces</taxon>
    </lineage>
</organism>
<evidence type="ECO:0000313" key="2">
    <source>
        <dbReference type="EMBL" id="WTW24938.1"/>
    </source>
</evidence>
<gene>
    <name evidence="2" type="ORF">OHU35_02300</name>
</gene>
<dbReference type="EMBL" id="CP108341">
    <property type="protein sequence ID" value="WTW24938.1"/>
    <property type="molecule type" value="Genomic_DNA"/>
</dbReference>
<sequence length="194" mass="21327">MCHAPGCSLVRSTPDTGSVAELALFLATEFTGPNAARIDDLAAYEPQTGHHPLPQPGVTAFRDLVLDAFPTTGSLGITRPFDAPGRSEHKEGRAWDWRVCRACQGDLAAELLDWLLAPDALGYAHAAARRLGVMYVIWDSRIWGSYAADEGWRPYGGPNPHVDHLHFSFSRQGALARTSWWQPRPAPRLPVHQP</sequence>
<protein>
    <recommendedName>
        <fullName evidence="1">ARB-07466-like C-terminal domain-containing protein</fullName>
    </recommendedName>
</protein>
<proteinExistence type="predicted"/>
<dbReference type="RefSeq" id="WP_189725267.1">
    <property type="nucleotide sequence ID" value="NZ_BMUK01000007.1"/>
</dbReference>
<name>A0ABZ1MAJ4_STREF</name>
<dbReference type="Pfam" id="PF26571">
    <property type="entry name" value="VldE"/>
    <property type="match status" value="1"/>
</dbReference>
<dbReference type="InterPro" id="IPR058593">
    <property type="entry name" value="ARB_07466-like_C"/>
</dbReference>
<feature type="domain" description="ARB-07466-like C-terminal" evidence="1">
    <location>
        <begin position="55"/>
        <end position="163"/>
    </location>
</feature>
<keyword evidence="3" id="KW-1185">Reference proteome</keyword>
<accession>A0ABZ1MAJ4</accession>
<evidence type="ECO:0000313" key="3">
    <source>
        <dbReference type="Proteomes" id="UP001621512"/>
    </source>
</evidence>